<protein>
    <submittedName>
        <fullName evidence="1">Uncharacterized protein</fullName>
    </submittedName>
</protein>
<dbReference type="Proteomes" id="UP000434957">
    <property type="component" value="Unassembled WGS sequence"/>
</dbReference>
<proteinExistence type="predicted"/>
<evidence type="ECO:0000313" key="1">
    <source>
        <dbReference type="EMBL" id="KAE9348948.1"/>
    </source>
</evidence>
<reference evidence="1 2" key="1">
    <citation type="submission" date="2018-08" db="EMBL/GenBank/DDBJ databases">
        <title>Genomic investigation of the strawberry pathogen Phytophthora fragariae indicates pathogenicity is determined by transcriptional variation in three key races.</title>
        <authorList>
            <person name="Adams T.M."/>
            <person name="Armitage A.D."/>
            <person name="Sobczyk M.K."/>
            <person name="Bates H.J."/>
            <person name="Dunwell J.M."/>
            <person name="Nellist C.F."/>
            <person name="Harrison R.J."/>
        </authorList>
    </citation>
    <scope>NUCLEOTIDE SEQUENCE [LARGE SCALE GENOMIC DNA]</scope>
    <source>
        <strain evidence="1 2">SCRP333</strain>
    </source>
</reference>
<comment type="caution">
    <text evidence="1">The sequence shown here is derived from an EMBL/GenBank/DDBJ whole genome shotgun (WGS) entry which is preliminary data.</text>
</comment>
<organism evidence="1 2">
    <name type="scientific">Phytophthora rubi</name>
    <dbReference type="NCBI Taxonomy" id="129364"/>
    <lineage>
        <taxon>Eukaryota</taxon>
        <taxon>Sar</taxon>
        <taxon>Stramenopiles</taxon>
        <taxon>Oomycota</taxon>
        <taxon>Peronosporomycetes</taxon>
        <taxon>Peronosporales</taxon>
        <taxon>Peronosporaceae</taxon>
        <taxon>Phytophthora</taxon>
    </lineage>
</organism>
<accession>A0A6A4FXP5</accession>
<dbReference type="EMBL" id="QXFT01000269">
    <property type="protein sequence ID" value="KAE9348948.1"/>
    <property type="molecule type" value="Genomic_DNA"/>
</dbReference>
<sequence>MSDGWKDGTTHFVAVIAVFMQGEEAKEILLGFSPPLEFGLVETGYPPPLKEGATAPSTLGTRGCLMAFT</sequence>
<dbReference type="AlphaFoldDB" id="A0A6A4FXP5"/>
<keyword evidence="2" id="KW-1185">Reference proteome</keyword>
<gene>
    <name evidence="1" type="ORF">PR003_g6149</name>
</gene>
<evidence type="ECO:0000313" key="2">
    <source>
        <dbReference type="Proteomes" id="UP000434957"/>
    </source>
</evidence>
<name>A0A6A4FXP5_9STRA</name>